<dbReference type="InterPro" id="IPR036390">
    <property type="entry name" value="WH_DNA-bd_sf"/>
</dbReference>
<dbReference type="AlphaFoldDB" id="A0A7C4JIQ0"/>
<dbReference type="Pfam" id="PF03551">
    <property type="entry name" value="PadR"/>
    <property type="match status" value="1"/>
</dbReference>
<evidence type="ECO:0000313" key="3">
    <source>
        <dbReference type="EMBL" id="HGQ63936.1"/>
    </source>
</evidence>
<dbReference type="PANTHER" id="PTHR43252">
    <property type="entry name" value="TRANSCRIPTIONAL REGULATOR YQJI"/>
    <property type="match status" value="1"/>
</dbReference>
<dbReference type="EMBL" id="DTCK01000008">
    <property type="protein sequence ID" value="HGQ35270.1"/>
    <property type="molecule type" value="Genomic_DNA"/>
</dbReference>
<proteinExistence type="predicted"/>
<dbReference type="SUPFAM" id="SSF46785">
    <property type="entry name" value="Winged helix' DNA-binding domain"/>
    <property type="match status" value="1"/>
</dbReference>
<organism evidence="3">
    <name type="scientific">Ignisphaera aggregans</name>
    <dbReference type="NCBI Taxonomy" id="334771"/>
    <lineage>
        <taxon>Archaea</taxon>
        <taxon>Thermoproteota</taxon>
        <taxon>Thermoprotei</taxon>
        <taxon>Desulfurococcales</taxon>
        <taxon>Desulfurococcaceae</taxon>
        <taxon>Ignisphaera</taxon>
    </lineage>
</organism>
<name>A0A7C4JIQ0_9CREN</name>
<dbReference type="InterPro" id="IPR005149">
    <property type="entry name" value="Tscrpt_reg_PadR_N"/>
</dbReference>
<dbReference type="InterPro" id="IPR036388">
    <property type="entry name" value="WH-like_DNA-bd_sf"/>
</dbReference>
<evidence type="ECO:0000259" key="1">
    <source>
        <dbReference type="Pfam" id="PF03551"/>
    </source>
</evidence>
<accession>A0A7C4JIQ0</accession>
<gene>
    <name evidence="3" type="ORF">ENU08_01670</name>
    <name evidence="2" type="ORF">ENU41_01145</name>
</gene>
<protein>
    <submittedName>
        <fullName evidence="3">PadR family transcriptional regulator</fullName>
    </submittedName>
</protein>
<evidence type="ECO:0000313" key="2">
    <source>
        <dbReference type="EMBL" id="HGQ35270.1"/>
    </source>
</evidence>
<dbReference type="EMBL" id="DTBD01000010">
    <property type="protein sequence ID" value="HGQ63936.1"/>
    <property type="molecule type" value="Genomic_DNA"/>
</dbReference>
<dbReference type="PANTHER" id="PTHR43252:SF2">
    <property type="entry name" value="TRANSCRIPTION REGULATOR, PADR-LIKE FAMILY"/>
    <property type="match status" value="1"/>
</dbReference>
<sequence>MNSEIEFDRDYRYIIEEPFIKGLLRILILSALKEGEKRGYQVYRYIVNKIRLKVSLSTMYTLLKELKDKDFIVNIEGVYHLTEKGRKALEIFMRKYNDIKSIFI</sequence>
<feature type="domain" description="Transcription regulator PadR N-terminal" evidence="1">
    <location>
        <begin position="28"/>
        <end position="90"/>
    </location>
</feature>
<dbReference type="Gene3D" id="1.10.10.10">
    <property type="entry name" value="Winged helix-like DNA-binding domain superfamily/Winged helix DNA-binding domain"/>
    <property type="match status" value="1"/>
</dbReference>
<comment type="caution">
    <text evidence="3">The sequence shown here is derived from an EMBL/GenBank/DDBJ whole genome shotgun (WGS) entry which is preliminary data.</text>
</comment>
<reference evidence="3" key="1">
    <citation type="journal article" date="2020" name="mSystems">
        <title>Genome- and Community-Level Interaction Insights into Carbon Utilization and Element Cycling Functions of Hydrothermarchaeota in Hydrothermal Sediment.</title>
        <authorList>
            <person name="Zhou Z."/>
            <person name="Liu Y."/>
            <person name="Xu W."/>
            <person name="Pan J."/>
            <person name="Luo Z.H."/>
            <person name="Li M."/>
        </authorList>
    </citation>
    <scope>NUCLEOTIDE SEQUENCE [LARGE SCALE GENOMIC DNA]</scope>
    <source>
        <strain evidence="3">SpSt-637</strain>
        <strain evidence="2">SpSt-667</strain>
    </source>
</reference>